<sequence>MMLTLVILGLTIAVFSADGAARLALSQDRDGRIFGGRNATIEEYPYQVAIFYGGFICGGSIIDAKHVLTAAHCVPDELFVKYLTVRAGSSFKDYGGSLHHVEAAIKHENFTFNASNDPVYDVAVLKLNESVRFDKSRQRIELFESGEPVLAGSKASISGWGKTAQGIPAQLQVVEVPVITRELCDYAYRNRGGIDDGQICAALYGQGEKDACAGDSGGPLAIDGRLAGIVSYGQGCAESRFPGVYADVSYFRSWIDFAVDQLS</sequence>
<organism evidence="1 2">
    <name type="scientific">Eretmocerus hayati</name>
    <dbReference type="NCBI Taxonomy" id="131215"/>
    <lineage>
        <taxon>Eukaryota</taxon>
        <taxon>Metazoa</taxon>
        <taxon>Ecdysozoa</taxon>
        <taxon>Arthropoda</taxon>
        <taxon>Hexapoda</taxon>
        <taxon>Insecta</taxon>
        <taxon>Pterygota</taxon>
        <taxon>Neoptera</taxon>
        <taxon>Endopterygota</taxon>
        <taxon>Hymenoptera</taxon>
        <taxon>Apocrita</taxon>
        <taxon>Proctotrupomorpha</taxon>
        <taxon>Chalcidoidea</taxon>
        <taxon>Aphelinidae</taxon>
        <taxon>Aphelininae</taxon>
        <taxon>Eretmocerus</taxon>
    </lineage>
</organism>
<accession>A0ACC2N2E5</accession>
<dbReference type="EMBL" id="CM056744">
    <property type="protein sequence ID" value="KAJ8665234.1"/>
    <property type="molecule type" value="Genomic_DNA"/>
</dbReference>
<keyword evidence="2" id="KW-1185">Reference proteome</keyword>
<evidence type="ECO:0000313" key="1">
    <source>
        <dbReference type="EMBL" id="KAJ8665234.1"/>
    </source>
</evidence>
<comment type="caution">
    <text evidence="1">The sequence shown here is derived from an EMBL/GenBank/DDBJ whole genome shotgun (WGS) entry which is preliminary data.</text>
</comment>
<reference evidence="1" key="1">
    <citation type="submission" date="2023-04" db="EMBL/GenBank/DDBJ databases">
        <title>A chromosome-level genome assembly of the parasitoid wasp Eretmocerus hayati.</title>
        <authorList>
            <person name="Zhong Y."/>
            <person name="Liu S."/>
            <person name="Liu Y."/>
        </authorList>
    </citation>
    <scope>NUCLEOTIDE SEQUENCE</scope>
    <source>
        <strain evidence="1">ZJU_SS_LIU_2023</strain>
    </source>
</reference>
<proteinExistence type="predicted"/>
<dbReference type="Proteomes" id="UP001239111">
    <property type="component" value="Chromosome 4"/>
</dbReference>
<evidence type="ECO:0000313" key="2">
    <source>
        <dbReference type="Proteomes" id="UP001239111"/>
    </source>
</evidence>
<name>A0ACC2N2E5_9HYME</name>
<protein>
    <submittedName>
        <fullName evidence="1">Uncharacterized protein</fullName>
    </submittedName>
</protein>
<gene>
    <name evidence="1" type="ORF">QAD02_006896</name>
</gene>